<dbReference type="Pfam" id="PF06892">
    <property type="entry name" value="Phage_CP76"/>
    <property type="match status" value="1"/>
</dbReference>
<organism evidence="1 2">
    <name type="scientific">Desulfovibrio ferrophilus</name>
    <dbReference type="NCBI Taxonomy" id="241368"/>
    <lineage>
        <taxon>Bacteria</taxon>
        <taxon>Pseudomonadati</taxon>
        <taxon>Thermodesulfobacteriota</taxon>
        <taxon>Desulfovibrionia</taxon>
        <taxon>Desulfovibrionales</taxon>
        <taxon>Desulfovibrionaceae</taxon>
        <taxon>Desulfovibrio</taxon>
    </lineage>
</organism>
<evidence type="ECO:0000313" key="2">
    <source>
        <dbReference type="Proteomes" id="UP000269883"/>
    </source>
</evidence>
<dbReference type="EMBL" id="AP017378">
    <property type="protein sequence ID" value="BBD08428.1"/>
    <property type="molecule type" value="Genomic_DNA"/>
</dbReference>
<evidence type="ECO:0000313" key="1">
    <source>
        <dbReference type="EMBL" id="BBD08428.1"/>
    </source>
</evidence>
<dbReference type="KEGG" id="dfl:DFE_1702"/>
<keyword evidence="2" id="KW-1185">Reference proteome</keyword>
<dbReference type="InterPro" id="IPR009679">
    <property type="entry name" value="Phage_186_CII-like"/>
</dbReference>
<name>A0A2Z6AYZ6_9BACT</name>
<gene>
    <name evidence="1" type="ORF">DFE_1702</name>
</gene>
<dbReference type="OrthoDB" id="5464832at2"/>
<protein>
    <submittedName>
        <fullName evidence="1">Uncharacterized protein</fullName>
    </submittedName>
</protein>
<dbReference type="GO" id="GO:0003677">
    <property type="term" value="F:DNA binding"/>
    <property type="evidence" value="ECO:0007669"/>
    <property type="project" value="InterPro"/>
</dbReference>
<reference evidence="1 2" key="1">
    <citation type="journal article" date="2018" name="Sci. Adv.">
        <title>Multi-heme cytochromes provide a pathway for survival in energy-limited environments.</title>
        <authorList>
            <person name="Deng X."/>
            <person name="Dohmae N."/>
            <person name="Nealson K.H."/>
            <person name="Hashimoto K."/>
            <person name="Okamoto A."/>
        </authorList>
    </citation>
    <scope>NUCLEOTIDE SEQUENCE [LARGE SCALE GENOMIC DNA]</scope>
    <source>
        <strain evidence="1 2">IS5</strain>
    </source>
</reference>
<dbReference type="Proteomes" id="UP000269883">
    <property type="component" value="Chromosome"/>
</dbReference>
<proteinExistence type="predicted"/>
<accession>A0A2Z6AYZ6</accession>
<sequence length="155" mass="17140">MSLNLEKLSLYDAIQLSVSKSGKTRDEIAAEVGWAASNANRIFSSENYWPSLPTVARFCVACGNTLLLDWLHSQVRLGGLKFDPEPMDAADLVLSMGRMFRELGDVARVGERSVADNHISPDEARRLMRELYELIEEAMATLSGLQALRNAPQDG</sequence>
<dbReference type="RefSeq" id="WP_126378511.1">
    <property type="nucleotide sequence ID" value="NZ_AP017378.1"/>
</dbReference>
<dbReference type="AlphaFoldDB" id="A0A2Z6AYZ6"/>